<dbReference type="EMBL" id="JADWDJ010000022">
    <property type="protein sequence ID" value="KAG5263112.1"/>
    <property type="molecule type" value="Genomic_DNA"/>
</dbReference>
<proteinExistence type="predicted"/>
<protein>
    <submittedName>
        <fullName evidence="1">Uncharacterized protein</fullName>
    </submittedName>
</protein>
<evidence type="ECO:0000313" key="1">
    <source>
        <dbReference type="EMBL" id="KAG5263112.1"/>
    </source>
</evidence>
<evidence type="ECO:0000313" key="2">
    <source>
        <dbReference type="Proteomes" id="UP000823561"/>
    </source>
</evidence>
<accession>A0AAV6FPF7</accession>
<name>A0AAV6FPF7_9TELE</name>
<gene>
    <name evidence="1" type="ORF">AALO_G00282710</name>
</gene>
<dbReference type="AlphaFoldDB" id="A0AAV6FPF7"/>
<organism evidence="1 2">
    <name type="scientific">Alosa alosa</name>
    <name type="common">allis shad</name>
    <dbReference type="NCBI Taxonomy" id="278164"/>
    <lineage>
        <taxon>Eukaryota</taxon>
        <taxon>Metazoa</taxon>
        <taxon>Chordata</taxon>
        <taxon>Craniata</taxon>
        <taxon>Vertebrata</taxon>
        <taxon>Euteleostomi</taxon>
        <taxon>Actinopterygii</taxon>
        <taxon>Neopterygii</taxon>
        <taxon>Teleostei</taxon>
        <taxon>Clupei</taxon>
        <taxon>Clupeiformes</taxon>
        <taxon>Clupeoidei</taxon>
        <taxon>Clupeidae</taxon>
        <taxon>Alosa</taxon>
    </lineage>
</organism>
<comment type="caution">
    <text evidence="1">The sequence shown here is derived from an EMBL/GenBank/DDBJ whole genome shotgun (WGS) entry which is preliminary data.</text>
</comment>
<sequence>MMLSERSAFCRRMERHRHMSEILSAEMTPFKDVAKSDNDLDPQAWVTVGVAKKVTELKDSVSYLRTVQRNVEQRLDAQEYTNAQLKKELSDWLKRELWAVLNCRGRWRLWRRGCSGI</sequence>
<reference evidence="1" key="1">
    <citation type="submission" date="2020-10" db="EMBL/GenBank/DDBJ databases">
        <title>Chromosome-scale genome assembly of the Allis shad, Alosa alosa.</title>
        <authorList>
            <person name="Margot Z."/>
            <person name="Christophe K."/>
            <person name="Cabau C."/>
            <person name="Louis A."/>
            <person name="Berthelot C."/>
            <person name="Parey E."/>
            <person name="Roest Crollius H."/>
            <person name="Montfort J."/>
            <person name="Robinson-Rechavi M."/>
            <person name="Bucao C."/>
            <person name="Bouchez O."/>
            <person name="Gislard M."/>
            <person name="Lluch J."/>
            <person name="Milhes M."/>
            <person name="Lampietro C."/>
            <person name="Lopez Roques C."/>
            <person name="Donnadieu C."/>
            <person name="Braasch I."/>
            <person name="Desvignes T."/>
            <person name="Postlethwait J."/>
            <person name="Bobe J."/>
            <person name="Guiguen Y."/>
        </authorList>
    </citation>
    <scope>NUCLEOTIDE SEQUENCE</scope>
    <source>
        <strain evidence="1">M-15738</strain>
        <tissue evidence="1">Blood</tissue>
    </source>
</reference>
<dbReference type="Proteomes" id="UP000823561">
    <property type="component" value="Chromosome 22"/>
</dbReference>
<keyword evidence="2" id="KW-1185">Reference proteome</keyword>